<sequence>MPPRKASPPSRLLEQLEAKLSEEVASRTMPPASRLQTTRQAVDHIASELPVHGRLLRRVQQEFEMVVRPGGVLLPQPHQLKPNHRLVLPCGYYEAELRRAEANLRISLSHGPRLRRAVRQLRLGCAEARISLESICRPELALHADEERELRLSAAREGLTGRVDPSGVLVSREVEEQVCRELDELRTLCKAADAQYKQVTDCLVNARSCNATIMDGLEAAVKRLGLVLPEIESLMDRCMNEYAHEAHEQTLDRVFDNLMRKSVELKDLHATMILRETLATDARILLESE</sequence>
<comment type="caution">
    <text evidence="1">The sequence shown here is derived from an EMBL/GenBank/DDBJ whole genome shotgun (WGS) entry which is preliminary data.</text>
</comment>
<keyword evidence="2" id="KW-1185">Reference proteome</keyword>
<dbReference type="Proteomes" id="UP001515480">
    <property type="component" value="Unassembled WGS sequence"/>
</dbReference>
<evidence type="ECO:0000313" key="1">
    <source>
        <dbReference type="EMBL" id="KAL1525775.1"/>
    </source>
</evidence>
<name>A0AB34JYL4_PRYPA</name>
<dbReference type="AlphaFoldDB" id="A0AB34JYL4"/>
<evidence type="ECO:0000313" key="2">
    <source>
        <dbReference type="Proteomes" id="UP001515480"/>
    </source>
</evidence>
<protein>
    <submittedName>
        <fullName evidence="1">Uncharacterized protein</fullName>
    </submittedName>
</protein>
<accession>A0AB34JYL4</accession>
<proteinExistence type="predicted"/>
<dbReference type="EMBL" id="JBGBPQ010000004">
    <property type="protein sequence ID" value="KAL1525775.1"/>
    <property type="molecule type" value="Genomic_DNA"/>
</dbReference>
<organism evidence="1 2">
    <name type="scientific">Prymnesium parvum</name>
    <name type="common">Toxic golden alga</name>
    <dbReference type="NCBI Taxonomy" id="97485"/>
    <lineage>
        <taxon>Eukaryota</taxon>
        <taxon>Haptista</taxon>
        <taxon>Haptophyta</taxon>
        <taxon>Prymnesiophyceae</taxon>
        <taxon>Prymnesiales</taxon>
        <taxon>Prymnesiaceae</taxon>
        <taxon>Prymnesium</taxon>
    </lineage>
</organism>
<reference evidence="1 2" key="1">
    <citation type="journal article" date="2024" name="Science">
        <title>Giant polyketide synthase enzymes in the biosynthesis of giant marine polyether toxins.</title>
        <authorList>
            <person name="Fallon T.R."/>
            <person name="Shende V.V."/>
            <person name="Wierzbicki I.H."/>
            <person name="Pendleton A.L."/>
            <person name="Watervoot N.F."/>
            <person name="Auber R.P."/>
            <person name="Gonzalez D.J."/>
            <person name="Wisecaver J.H."/>
            <person name="Moore B.S."/>
        </authorList>
    </citation>
    <scope>NUCLEOTIDE SEQUENCE [LARGE SCALE GENOMIC DNA]</scope>
    <source>
        <strain evidence="1 2">12B1</strain>
    </source>
</reference>
<gene>
    <name evidence="1" type="ORF">AB1Y20_020618</name>
</gene>